<dbReference type="InterPro" id="IPR040288">
    <property type="entry name" value="PXDC1"/>
</dbReference>
<dbReference type="Proteomes" id="UP000694680">
    <property type="component" value="Chromosome 17"/>
</dbReference>
<keyword evidence="3" id="KW-1185">Reference proteome</keyword>
<evidence type="ECO:0000256" key="1">
    <source>
        <dbReference type="SAM" id="Coils"/>
    </source>
</evidence>
<sequence>MSDQVMSVVEVGAEVFSSSKVLVKVALSDGRTLQLYRSDVDLAQMMKRLVDHFPEDREILSCSLLPGLLAIRAADESSDPEVKVSEFNTLLRTINNLPTKFSQSEAVLAFFEASTVDDITVQEEEKQTIKQEEELQAIVKEELEVLTEEEEEQLRDPEVPIPLSDVLMANGFCLANTESILFDLTPPTQNPTEPTDSTSRRASVAPTVCLQLCHPSISPHLLRGFTGMMGKLAKRRSFRPNAAPPS</sequence>
<proteinExistence type="predicted"/>
<protein>
    <submittedName>
        <fullName evidence="2">PX domain-containing protein 1-like</fullName>
    </submittedName>
</protein>
<dbReference type="Gene3D" id="3.30.1520.10">
    <property type="entry name" value="Phox-like domain"/>
    <property type="match status" value="1"/>
</dbReference>
<dbReference type="Ensembl" id="ENSGWIT00000060342.1">
    <property type="protein sequence ID" value="ENSGWIP00000056065.1"/>
    <property type="gene ID" value="ENSGWIG00000026615.1"/>
</dbReference>
<dbReference type="InterPro" id="IPR036871">
    <property type="entry name" value="PX_dom_sf"/>
</dbReference>
<dbReference type="GeneID" id="114478765"/>
<feature type="coiled-coil region" evidence="1">
    <location>
        <begin position="121"/>
        <end position="152"/>
    </location>
</feature>
<reference evidence="2" key="2">
    <citation type="submission" date="2025-08" db="UniProtKB">
        <authorList>
            <consortium name="Ensembl"/>
        </authorList>
    </citation>
    <scope>IDENTIFICATION</scope>
</reference>
<organism evidence="2 3">
    <name type="scientific">Gouania willdenowi</name>
    <name type="common">Blunt-snouted clingfish</name>
    <name type="synonym">Lepadogaster willdenowi</name>
    <dbReference type="NCBI Taxonomy" id="441366"/>
    <lineage>
        <taxon>Eukaryota</taxon>
        <taxon>Metazoa</taxon>
        <taxon>Chordata</taxon>
        <taxon>Craniata</taxon>
        <taxon>Vertebrata</taxon>
        <taxon>Euteleostomi</taxon>
        <taxon>Actinopterygii</taxon>
        <taxon>Neopterygii</taxon>
        <taxon>Teleostei</taxon>
        <taxon>Neoteleostei</taxon>
        <taxon>Acanthomorphata</taxon>
        <taxon>Ovalentaria</taxon>
        <taxon>Blenniimorphae</taxon>
        <taxon>Blenniiformes</taxon>
        <taxon>Gobiesocoidei</taxon>
        <taxon>Gobiesocidae</taxon>
        <taxon>Gobiesocinae</taxon>
        <taxon>Gouania</taxon>
    </lineage>
</organism>
<dbReference type="RefSeq" id="XP_028327822.1">
    <property type="nucleotide sequence ID" value="XM_028472021.1"/>
</dbReference>
<evidence type="ECO:0000313" key="2">
    <source>
        <dbReference type="Ensembl" id="ENSGWIP00000056065.1"/>
    </source>
</evidence>
<accession>A0A8C5NHL5</accession>
<evidence type="ECO:0000313" key="3">
    <source>
        <dbReference type="Proteomes" id="UP000694680"/>
    </source>
</evidence>
<reference evidence="2" key="3">
    <citation type="submission" date="2025-09" db="UniProtKB">
        <authorList>
            <consortium name="Ensembl"/>
        </authorList>
    </citation>
    <scope>IDENTIFICATION</scope>
</reference>
<dbReference type="PANTHER" id="PTHR31433:SF0">
    <property type="entry name" value="PX DOMAIN-CONTAINING PROTEIN 1"/>
    <property type="match status" value="1"/>
</dbReference>
<name>A0A8C5NHL5_GOUWI</name>
<dbReference type="OrthoDB" id="8960616at2759"/>
<keyword evidence="1" id="KW-0175">Coiled coil</keyword>
<dbReference type="PANTHER" id="PTHR31433">
    <property type="entry name" value="PX DOMAIN-CONTAINING PROTEIN 1"/>
    <property type="match status" value="1"/>
</dbReference>
<dbReference type="AlphaFoldDB" id="A0A8C5NHL5"/>
<reference evidence="2" key="1">
    <citation type="submission" date="2020-06" db="EMBL/GenBank/DDBJ databases">
        <authorList>
            <consortium name="Wellcome Sanger Institute Data Sharing"/>
        </authorList>
    </citation>
    <scope>NUCLEOTIDE SEQUENCE [LARGE SCALE GENOMIC DNA]</scope>
</reference>
<dbReference type="SUPFAM" id="SSF64268">
    <property type="entry name" value="PX domain"/>
    <property type="match status" value="1"/>
</dbReference>
<dbReference type="GO" id="GO:0035091">
    <property type="term" value="F:phosphatidylinositol binding"/>
    <property type="evidence" value="ECO:0007669"/>
    <property type="project" value="InterPro"/>
</dbReference>
<gene>
    <name evidence="2" type="primary">LOC114478765</name>
</gene>